<proteinExistence type="predicted"/>
<gene>
    <name evidence="1" type="ORF">RPERSI_LOCUS2624</name>
</gene>
<comment type="caution">
    <text evidence="1">The sequence shown here is derived from an EMBL/GenBank/DDBJ whole genome shotgun (WGS) entry which is preliminary data.</text>
</comment>
<reference evidence="1" key="1">
    <citation type="submission" date="2021-06" db="EMBL/GenBank/DDBJ databases">
        <authorList>
            <person name="Kallberg Y."/>
            <person name="Tangrot J."/>
            <person name="Rosling A."/>
        </authorList>
    </citation>
    <scope>NUCLEOTIDE SEQUENCE</scope>
    <source>
        <strain evidence="1">MA461A</strain>
    </source>
</reference>
<evidence type="ECO:0000313" key="1">
    <source>
        <dbReference type="EMBL" id="CAG8519319.1"/>
    </source>
</evidence>
<accession>A0ACA9LAY4</accession>
<organism evidence="1 2">
    <name type="scientific">Racocetra persica</name>
    <dbReference type="NCBI Taxonomy" id="160502"/>
    <lineage>
        <taxon>Eukaryota</taxon>
        <taxon>Fungi</taxon>
        <taxon>Fungi incertae sedis</taxon>
        <taxon>Mucoromycota</taxon>
        <taxon>Glomeromycotina</taxon>
        <taxon>Glomeromycetes</taxon>
        <taxon>Diversisporales</taxon>
        <taxon>Gigasporaceae</taxon>
        <taxon>Racocetra</taxon>
    </lineage>
</organism>
<protein>
    <submittedName>
        <fullName evidence="1">16529_t:CDS:1</fullName>
    </submittedName>
</protein>
<evidence type="ECO:0000313" key="2">
    <source>
        <dbReference type="Proteomes" id="UP000789920"/>
    </source>
</evidence>
<sequence>MAYQIVQADLFNSLLKAQDGDSIHLAHLGKITKSERKQKCVFEQFTGQKVPQIGGTMAEMQMALTNIQANLQVIVNNQQALSQRITQLENSAVQQLSSLTQQFHSLKLTHTRERKEIAYNNPLPEN</sequence>
<name>A0ACA9LAY4_9GLOM</name>
<keyword evidence="2" id="KW-1185">Reference proteome</keyword>
<dbReference type="EMBL" id="CAJVQC010002939">
    <property type="protein sequence ID" value="CAG8519319.1"/>
    <property type="molecule type" value="Genomic_DNA"/>
</dbReference>
<dbReference type="Proteomes" id="UP000789920">
    <property type="component" value="Unassembled WGS sequence"/>
</dbReference>